<protein>
    <submittedName>
        <fullName evidence="1">Uncharacterized protein</fullName>
    </submittedName>
</protein>
<accession>A0A2R6BGI3</accession>
<gene>
    <name evidence="1" type="ORF">B9Q11_03590</name>
</gene>
<reference evidence="1 2" key="1">
    <citation type="submission" date="2017-04" db="EMBL/GenBank/DDBJ databases">
        <title>Novel microbial lineages endemic to geothermal iron-oxide mats fill important gaps in the evolutionary history of Archaea.</title>
        <authorList>
            <person name="Jay Z.J."/>
            <person name="Beam J.P."/>
            <person name="Dlakic M."/>
            <person name="Rusch D.B."/>
            <person name="Kozubal M.A."/>
            <person name="Inskeep W.P."/>
        </authorList>
    </citation>
    <scope>NUCLEOTIDE SEQUENCE [LARGE SCALE GENOMIC DNA]</scope>
    <source>
        <strain evidence="1">ECH_B_SAG-F08</strain>
    </source>
</reference>
<name>A0A2R6BGI3_9ARCH</name>
<evidence type="ECO:0000313" key="1">
    <source>
        <dbReference type="EMBL" id="PSN97731.1"/>
    </source>
</evidence>
<comment type="caution">
    <text evidence="1">The sequence shown here is derived from an EMBL/GenBank/DDBJ whole genome shotgun (WGS) entry which is preliminary data.</text>
</comment>
<organism evidence="1 2">
    <name type="scientific">Candidatus Marsarchaeota G2 archaeon ECH_B_SAG-F08</name>
    <dbReference type="NCBI Taxonomy" id="1978165"/>
    <lineage>
        <taxon>Archaea</taxon>
        <taxon>Candidatus Marsarchaeota</taxon>
        <taxon>Candidatus Marsarchaeota group 2</taxon>
    </lineage>
</organism>
<dbReference type="Proteomes" id="UP000240381">
    <property type="component" value="Unassembled WGS sequence"/>
</dbReference>
<dbReference type="AlphaFoldDB" id="A0A2R6BGI3"/>
<evidence type="ECO:0000313" key="2">
    <source>
        <dbReference type="Proteomes" id="UP000240381"/>
    </source>
</evidence>
<sequence>MKKSAHLPLLKELEDMAIDLKACETHALELYKHAHTRAESTLKSLNALSEEEAQFFAKDVLSELGHALAVATLVHAS</sequence>
<proteinExistence type="predicted"/>
<dbReference type="EMBL" id="NEXM01000050">
    <property type="protein sequence ID" value="PSN97731.1"/>
    <property type="molecule type" value="Genomic_DNA"/>
</dbReference>